<dbReference type="Proteomes" id="UP001222325">
    <property type="component" value="Unassembled WGS sequence"/>
</dbReference>
<dbReference type="InterPro" id="IPR040976">
    <property type="entry name" value="Pkinase_fungal"/>
</dbReference>
<sequence>MRDILDGFGQLEETVGGVVIKKRLVDETDAGARPVTNELPLKAAPDIVIFGTGPSATNGSNFPKSLMYFEVASLWEVRSRPRFTFKDHELVAGYAHEVFVHQPNRRFVYVSLMTGEVIRILRFDRAGCYHSQPIDFHKNAKFFVKLVILLGSLNEELLGFDTSITWQGGHRVLKMTPAELFNPTTGAWEANSEELSFRLAPQPVFLRRMIRSRGTVCWDAVHKGQRYIIKDYWRPDGGAYESAFLKKLAGVKGVGQMFAFEDDRESIKTGRGFEMGAEMRSSPKNIRVLDKSFMRLVLRKYGGTLEKAASARELLCAVRDIVAGHREGLLKKGILHRDMSFSNVRLSPYESETGVVIDWDLSADMDVLLASEVIGGDSGTGTRPFRSVKVLAGSPKLGHHDNMDDLESVLYVLCHVLYGFDEHGNLNPELGVLDHWADPAASPDLLSSVKTFFLEKGSRQTLTRYVGAEKKILSKLIRDLSLFFQSRVNDVFAATDPDEPKSFPAYSKEAADDQYETFLGILNSVIEQLPLISSVRASAEPAATAFPGLFAAAPPSPIGSMGLNKRRRIAEAPQDGATTSNSKRMRKDGPD</sequence>
<name>A0AAD6XM74_9AGAR</name>
<evidence type="ECO:0000313" key="3">
    <source>
        <dbReference type="EMBL" id="KAJ7075150.1"/>
    </source>
</evidence>
<dbReference type="SUPFAM" id="SSF56112">
    <property type="entry name" value="Protein kinase-like (PK-like)"/>
    <property type="match status" value="1"/>
</dbReference>
<dbReference type="Pfam" id="PF17667">
    <property type="entry name" value="Pkinase_fungal"/>
    <property type="match status" value="1"/>
</dbReference>
<keyword evidence="4" id="KW-1185">Reference proteome</keyword>
<comment type="caution">
    <text evidence="3">The sequence shown here is derived from an EMBL/GenBank/DDBJ whole genome shotgun (WGS) entry which is preliminary data.</text>
</comment>
<proteinExistence type="predicted"/>
<dbReference type="PANTHER" id="PTHR38248">
    <property type="entry name" value="FUNK1 6"/>
    <property type="match status" value="1"/>
</dbReference>
<evidence type="ECO:0000259" key="2">
    <source>
        <dbReference type="Pfam" id="PF17667"/>
    </source>
</evidence>
<dbReference type="PANTHER" id="PTHR38248:SF2">
    <property type="entry name" value="FUNK1 11"/>
    <property type="match status" value="1"/>
</dbReference>
<evidence type="ECO:0000256" key="1">
    <source>
        <dbReference type="SAM" id="MobiDB-lite"/>
    </source>
</evidence>
<dbReference type="AlphaFoldDB" id="A0AAD6XM74"/>
<evidence type="ECO:0000313" key="4">
    <source>
        <dbReference type="Proteomes" id="UP001222325"/>
    </source>
</evidence>
<dbReference type="Gene3D" id="1.10.510.10">
    <property type="entry name" value="Transferase(Phosphotransferase) domain 1"/>
    <property type="match status" value="1"/>
</dbReference>
<feature type="domain" description="Fungal-type protein kinase" evidence="2">
    <location>
        <begin position="69"/>
        <end position="416"/>
    </location>
</feature>
<accession>A0AAD6XM74</accession>
<organism evidence="3 4">
    <name type="scientific">Mycena belliarum</name>
    <dbReference type="NCBI Taxonomy" id="1033014"/>
    <lineage>
        <taxon>Eukaryota</taxon>
        <taxon>Fungi</taxon>
        <taxon>Dikarya</taxon>
        <taxon>Basidiomycota</taxon>
        <taxon>Agaricomycotina</taxon>
        <taxon>Agaricomycetes</taxon>
        <taxon>Agaricomycetidae</taxon>
        <taxon>Agaricales</taxon>
        <taxon>Marasmiineae</taxon>
        <taxon>Mycenaceae</taxon>
        <taxon>Mycena</taxon>
    </lineage>
</organism>
<feature type="region of interest" description="Disordered" evidence="1">
    <location>
        <begin position="555"/>
        <end position="591"/>
    </location>
</feature>
<reference evidence="3" key="1">
    <citation type="submission" date="2023-03" db="EMBL/GenBank/DDBJ databases">
        <title>Massive genome expansion in bonnet fungi (Mycena s.s.) driven by repeated elements and novel gene families across ecological guilds.</title>
        <authorList>
            <consortium name="Lawrence Berkeley National Laboratory"/>
            <person name="Harder C.B."/>
            <person name="Miyauchi S."/>
            <person name="Viragh M."/>
            <person name="Kuo A."/>
            <person name="Thoen E."/>
            <person name="Andreopoulos B."/>
            <person name="Lu D."/>
            <person name="Skrede I."/>
            <person name="Drula E."/>
            <person name="Henrissat B."/>
            <person name="Morin E."/>
            <person name="Kohler A."/>
            <person name="Barry K."/>
            <person name="LaButti K."/>
            <person name="Morin E."/>
            <person name="Salamov A."/>
            <person name="Lipzen A."/>
            <person name="Mereny Z."/>
            <person name="Hegedus B."/>
            <person name="Baldrian P."/>
            <person name="Stursova M."/>
            <person name="Weitz H."/>
            <person name="Taylor A."/>
            <person name="Grigoriev I.V."/>
            <person name="Nagy L.G."/>
            <person name="Martin F."/>
            <person name="Kauserud H."/>
        </authorList>
    </citation>
    <scope>NUCLEOTIDE SEQUENCE</scope>
    <source>
        <strain evidence="3">CBHHK173m</strain>
    </source>
</reference>
<dbReference type="InterPro" id="IPR011009">
    <property type="entry name" value="Kinase-like_dom_sf"/>
</dbReference>
<protein>
    <recommendedName>
        <fullName evidence="2">Fungal-type protein kinase domain-containing protein</fullName>
    </recommendedName>
</protein>
<dbReference type="EMBL" id="JARJCN010000102">
    <property type="protein sequence ID" value="KAJ7075150.1"/>
    <property type="molecule type" value="Genomic_DNA"/>
</dbReference>
<gene>
    <name evidence="3" type="ORF">B0H15DRAFT_792171</name>
</gene>